<sequence>MRPQRSTFLSYTKTPLKYLRFQTLQELTGTFPPWKKKGYNTNVLQPVGTETAVFSSHQRRAATLIPTDPPLHRHEARCDDTLEEI</sequence>
<protein>
    <submittedName>
        <fullName evidence="2">Uncharacterized protein</fullName>
    </submittedName>
</protein>
<gene>
    <name evidence="2" type="ORF">EYF80_017534</name>
</gene>
<evidence type="ECO:0000256" key="1">
    <source>
        <dbReference type="SAM" id="MobiDB-lite"/>
    </source>
</evidence>
<accession>A0A4Z2I354</accession>
<feature type="region of interest" description="Disordered" evidence="1">
    <location>
        <begin position="61"/>
        <end position="85"/>
    </location>
</feature>
<evidence type="ECO:0000313" key="2">
    <source>
        <dbReference type="EMBL" id="TNN72250.1"/>
    </source>
</evidence>
<name>A0A4Z2I354_9TELE</name>
<dbReference type="EMBL" id="SRLO01000140">
    <property type="protein sequence ID" value="TNN72250.1"/>
    <property type="molecule type" value="Genomic_DNA"/>
</dbReference>
<keyword evidence="3" id="KW-1185">Reference proteome</keyword>
<evidence type="ECO:0000313" key="3">
    <source>
        <dbReference type="Proteomes" id="UP000314294"/>
    </source>
</evidence>
<reference evidence="2 3" key="1">
    <citation type="submission" date="2019-03" db="EMBL/GenBank/DDBJ databases">
        <title>First draft genome of Liparis tanakae, snailfish: a comprehensive survey of snailfish specific genes.</title>
        <authorList>
            <person name="Kim W."/>
            <person name="Song I."/>
            <person name="Jeong J.-H."/>
            <person name="Kim D."/>
            <person name="Kim S."/>
            <person name="Ryu S."/>
            <person name="Song J.Y."/>
            <person name="Lee S.K."/>
        </authorList>
    </citation>
    <scope>NUCLEOTIDE SEQUENCE [LARGE SCALE GENOMIC DNA]</scope>
    <source>
        <tissue evidence="2">Muscle</tissue>
    </source>
</reference>
<comment type="caution">
    <text evidence="2">The sequence shown here is derived from an EMBL/GenBank/DDBJ whole genome shotgun (WGS) entry which is preliminary data.</text>
</comment>
<dbReference type="Proteomes" id="UP000314294">
    <property type="component" value="Unassembled WGS sequence"/>
</dbReference>
<proteinExistence type="predicted"/>
<feature type="compositionally biased region" description="Basic and acidic residues" evidence="1">
    <location>
        <begin position="70"/>
        <end position="85"/>
    </location>
</feature>
<organism evidence="2 3">
    <name type="scientific">Liparis tanakae</name>
    <name type="common">Tanaka's snailfish</name>
    <dbReference type="NCBI Taxonomy" id="230148"/>
    <lineage>
        <taxon>Eukaryota</taxon>
        <taxon>Metazoa</taxon>
        <taxon>Chordata</taxon>
        <taxon>Craniata</taxon>
        <taxon>Vertebrata</taxon>
        <taxon>Euteleostomi</taxon>
        <taxon>Actinopterygii</taxon>
        <taxon>Neopterygii</taxon>
        <taxon>Teleostei</taxon>
        <taxon>Neoteleostei</taxon>
        <taxon>Acanthomorphata</taxon>
        <taxon>Eupercaria</taxon>
        <taxon>Perciformes</taxon>
        <taxon>Cottioidei</taxon>
        <taxon>Cottales</taxon>
        <taxon>Liparidae</taxon>
        <taxon>Liparis</taxon>
    </lineage>
</organism>
<dbReference type="AlphaFoldDB" id="A0A4Z2I354"/>